<feature type="compositionally biased region" description="Polar residues" evidence="7">
    <location>
        <begin position="446"/>
        <end position="458"/>
    </location>
</feature>
<feature type="region of interest" description="Disordered" evidence="7">
    <location>
        <begin position="1"/>
        <end position="84"/>
    </location>
</feature>
<feature type="domain" description="Myb/SANT-like DNA-binding" evidence="8">
    <location>
        <begin position="84"/>
        <end position="174"/>
    </location>
</feature>
<evidence type="ECO:0000256" key="3">
    <source>
        <dbReference type="ARBA" id="ARBA00023054"/>
    </source>
</evidence>
<feature type="compositionally biased region" description="Low complexity" evidence="7">
    <location>
        <begin position="10"/>
        <end position="19"/>
    </location>
</feature>
<feature type="compositionally biased region" description="Gly residues" evidence="7">
    <location>
        <begin position="237"/>
        <end position="248"/>
    </location>
</feature>
<dbReference type="AlphaFoldDB" id="A0ABC8L6Y8"/>
<evidence type="ECO:0000256" key="1">
    <source>
        <dbReference type="ARBA" id="ARBA00004123"/>
    </source>
</evidence>
<dbReference type="Pfam" id="PF13837">
    <property type="entry name" value="Myb_DNA-bind_4"/>
    <property type="match status" value="1"/>
</dbReference>
<dbReference type="FunFam" id="1.10.10.60:FF:000104">
    <property type="entry name" value="trihelix transcription factor ASIL2"/>
    <property type="match status" value="1"/>
</dbReference>
<feature type="compositionally biased region" description="Acidic residues" evidence="7">
    <location>
        <begin position="327"/>
        <end position="342"/>
    </location>
</feature>
<keyword evidence="3" id="KW-0175">Coiled coil</keyword>
<evidence type="ECO:0000256" key="4">
    <source>
        <dbReference type="ARBA" id="ARBA00023125"/>
    </source>
</evidence>
<evidence type="ECO:0000256" key="6">
    <source>
        <dbReference type="ARBA" id="ARBA00023242"/>
    </source>
</evidence>
<proteinExistence type="predicted"/>
<dbReference type="GO" id="GO:0003677">
    <property type="term" value="F:DNA binding"/>
    <property type="evidence" value="ECO:0007669"/>
    <property type="project" value="UniProtKB-KW"/>
</dbReference>
<protein>
    <recommendedName>
        <fullName evidence="8">Myb/SANT-like DNA-binding domain-containing protein</fullName>
    </recommendedName>
</protein>
<dbReference type="InterPro" id="IPR044823">
    <property type="entry name" value="ASIL1/2-like"/>
</dbReference>
<evidence type="ECO:0000256" key="7">
    <source>
        <dbReference type="SAM" id="MobiDB-lite"/>
    </source>
</evidence>
<dbReference type="EMBL" id="CAKOAT010421821">
    <property type="protein sequence ID" value="CAH8370056.1"/>
    <property type="molecule type" value="Genomic_DNA"/>
</dbReference>
<evidence type="ECO:0000256" key="2">
    <source>
        <dbReference type="ARBA" id="ARBA00023015"/>
    </source>
</evidence>
<dbReference type="GO" id="GO:0005634">
    <property type="term" value="C:nucleus"/>
    <property type="evidence" value="ECO:0007669"/>
    <property type="project" value="UniProtKB-SubCell"/>
</dbReference>
<comment type="subcellular location">
    <subcellularLocation>
        <location evidence="1">Nucleus</location>
    </subcellularLocation>
</comment>
<feature type="region of interest" description="Disordered" evidence="7">
    <location>
        <begin position="237"/>
        <end position="368"/>
    </location>
</feature>
<keyword evidence="5" id="KW-0804">Transcription</keyword>
<gene>
    <name evidence="9" type="ORF">ERUC_LOCUS31270</name>
</gene>
<dbReference type="Proteomes" id="UP001642260">
    <property type="component" value="Unassembled WGS sequence"/>
</dbReference>
<evidence type="ECO:0000313" key="10">
    <source>
        <dbReference type="Proteomes" id="UP001642260"/>
    </source>
</evidence>
<comment type="caution">
    <text evidence="9">The sequence shown here is derived from an EMBL/GenBank/DDBJ whole genome shotgun (WGS) entry which is preliminary data.</text>
</comment>
<feature type="compositionally biased region" description="Basic and acidic residues" evidence="7">
    <location>
        <begin position="354"/>
        <end position="368"/>
    </location>
</feature>
<dbReference type="PANTHER" id="PTHR31307:SF4">
    <property type="entry name" value="TRIHELIX TRANSCRIPTION FACTOR ASIL2"/>
    <property type="match status" value="1"/>
</dbReference>
<sequence>MDDEEEIRSHASSSPDRSPSPAPGGVTVTVASTGPPSYSLTPPSSSSSRDPNALALALLPTTGGGGGGGSSSNGRASGGGGREDCWSEKATAVLIDAWGERYMELSRGNLKQKHWREVAEIVSSMEDYGKTAKTDIQCKNRIDTVKKKYKQEKVRIANGGGRSRWVFFEKLDRLIGSTAKIPGISGGGSVGGGLNKIPMGIPMDSRSNLYHQQGKAPGFNNLDRLIGATARVTAASFGGGGGGGGGGSVNVPMGIPMSSRSNPFGQQGRMMPQQQQVRTLPQQQQQGRTLPQQQQVRTLPQQQQGMMVKRCSESKRWRFSKRNASDSDSESDAPMSDDDDSGDSLPPPPLSKRMKTEEKKRKEEGGSKWRELSRAIMRFGEAYEQTENAKLQQVVEMEKERMKFLKELELQRMQFFVNTQLEISEIKQEGRRTGNTSNNDHHKSRNNMNAIVNNDVGN</sequence>
<feature type="compositionally biased region" description="Low complexity" evidence="7">
    <location>
        <begin position="32"/>
        <end position="61"/>
    </location>
</feature>
<feature type="region of interest" description="Disordered" evidence="7">
    <location>
        <begin position="428"/>
        <end position="458"/>
    </location>
</feature>
<evidence type="ECO:0000259" key="8">
    <source>
        <dbReference type="Pfam" id="PF13837"/>
    </source>
</evidence>
<keyword evidence="4" id="KW-0238">DNA-binding</keyword>
<evidence type="ECO:0000256" key="5">
    <source>
        <dbReference type="ARBA" id="ARBA00023163"/>
    </source>
</evidence>
<dbReference type="InterPro" id="IPR044822">
    <property type="entry name" value="Myb_DNA-bind_4"/>
</dbReference>
<organism evidence="9 10">
    <name type="scientific">Eruca vesicaria subsp. sativa</name>
    <name type="common">Garden rocket</name>
    <name type="synonym">Eruca sativa</name>
    <dbReference type="NCBI Taxonomy" id="29727"/>
    <lineage>
        <taxon>Eukaryota</taxon>
        <taxon>Viridiplantae</taxon>
        <taxon>Streptophyta</taxon>
        <taxon>Embryophyta</taxon>
        <taxon>Tracheophyta</taxon>
        <taxon>Spermatophyta</taxon>
        <taxon>Magnoliopsida</taxon>
        <taxon>eudicotyledons</taxon>
        <taxon>Gunneridae</taxon>
        <taxon>Pentapetalae</taxon>
        <taxon>rosids</taxon>
        <taxon>malvids</taxon>
        <taxon>Brassicales</taxon>
        <taxon>Brassicaceae</taxon>
        <taxon>Brassiceae</taxon>
        <taxon>Eruca</taxon>
    </lineage>
</organism>
<keyword evidence="6" id="KW-0539">Nucleus</keyword>
<feature type="compositionally biased region" description="Low complexity" evidence="7">
    <location>
        <begin position="265"/>
        <end position="304"/>
    </location>
</feature>
<evidence type="ECO:0000313" key="9">
    <source>
        <dbReference type="EMBL" id="CAH8370056.1"/>
    </source>
</evidence>
<accession>A0ABC8L6Y8</accession>
<dbReference type="Gene3D" id="1.10.10.60">
    <property type="entry name" value="Homeodomain-like"/>
    <property type="match status" value="1"/>
</dbReference>
<keyword evidence="10" id="KW-1185">Reference proteome</keyword>
<name>A0ABC8L6Y8_ERUVS</name>
<dbReference type="PANTHER" id="PTHR31307">
    <property type="entry name" value="TRIHELIX TRANSCRIPTION FACTOR ASIL2"/>
    <property type="match status" value="1"/>
</dbReference>
<feature type="compositionally biased region" description="Gly residues" evidence="7">
    <location>
        <begin position="62"/>
        <end position="80"/>
    </location>
</feature>
<reference evidence="9 10" key="1">
    <citation type="submission" date="2022-03" db="EMBL/GenBank/DDBJ databases">
        <authorList>
            <person name="Macdonald S."/>
            <person name="Ahmed S."/>
            <person name="Newling K."/>
        </authorList>
    </citation>
    <scope>NUCLEOTIDE SEQUENCE [LARGE SCALE GENOMIC DNA]</scope>
</reference>
<keyword evidence="2" id="KW-0805">Transcription regulation</keyword>